<organism evidence="5 6">
    <name type="scientific">Microthlaspi erraticum</name>
    <dbReference type="NCBI Taxonomy" id="1685480"/>
    <lineage>
        <taxon>Eukaryota</taxon>
        <taxon>Viridiplantae</taxon>
        <taxon>Streptophyta</taxon>
        <taxon>Embryophyta</taxon>
        <taxon>Tracheophyta</taxon>
        <taxon>Spermatophyta</taxon>
        <taxon>Magnoliopsida</taxon>
        <taxon>eudicotyledons</taxon>
        <taxon>Gunneridae</taxon>
        <taxon>Pentapetalae</taxon>
        <taxon>rosids</taxon>
        <taxon>malvids</taxon>
        <taxon>Brassicales</taxon>
        <taxon>Brassicaceae</taxon>
        <taxon>Coluteocarpeae</taxon>
        <taxon>Microthlaspi</taxon>
    </lineage>
</organism>
<evidence type="ECO:0000313" key="5">
    <source>
        <dbReference type="EMBL" id="CAA7045973.1"/>
    </source>
</evidence>
<dbReference type="PANTHER" id="PTHR31973">
    <property type="entry name" value="POLYPROTEIN, PUTATIVE-RELATED"/>
    <property type="match status" value="1"/>
</dbReference>
<sequence length="744" mass="82728">MERDWNLTRKKSSKKSFNSINYCAIFQTSRRFSTTSCVRLMTKQKVMAKLELKVDLDLKDGDGFIAVSDRHKGLVRAIKIELPKMEHRKCVRHIYGNLKKKHGSKKQMKQHIWRLAWSYNEAKFQVNLDRAFYKLGNYCEDVENNSTESFNSSINKAREKPFIPMLEAIARLAMARIAEVRHNRCNIRKPNCQLEEAVSSNTKEIDLCVSGISVERHKASTPEVAHVRVHTVRWTELLEVVAREGAVLEAVAAELVVELEAEQAESVPLEGDASASVGLEAGAAPGGGGAPAPGREDLVVGLLTQLLTSFPPVVAQGAPGVPPVAEVQHVAADFVQPEAVGAGVSRYLEFMGHMQRIGTPFFEGRVGPEEADVWRQRVERNFHSICCPMEYWVELAVHSLSGDAHLWWQAAVGRRTFWTWGDFLVEFNAKYFPRQARDRLQMQFMDIEQGERTVREYDAEFSRLLMHAGFGMEAEHQLMNRFLEGLRKDIRTLCKGGMNTSRAGLVELAASVEAVLSGPFGPMAVPSAVAPATQPRGAVLPTQGHKRGREEFSGASQFRRGSCFGCGSTEHRVSSCPKRESAPRVCYYYKEPGHIKPMCPKLRSMSVASVQPVAAQPVSRIAAVQPLGHIAPAPRGYSSVETGGTSQTEQITGTLLVGGFESHVIFDSGASNCFITSRKKNLRRREFGEAICGVSRSIESVLRRFGAWVRVWWLLRGGSSCSSSSLLQFIFFNPVSPLFNLESR</sequence>
<evidence type="ECO:0000256" key="2">
    <source>
        <dbReference type="ARBA" id="ARBA00023125"/>
    </source>
</evidence>
<dbReference type="InterPro" id="IPR001207">
    <property type="entry name" value="Transposase_mutator"/>
</dbReference>
<keyword evidence="3" id="KW-0233">DNA recombination</keyword>
<keyword evidence="6" id="KW-1185">Reference proteome</keyword>
<comment type="caution">
    <text evidence="5">The sequence shown here is derived from an EMBL/GenBank/DDBJ whole genome shotgun (WGS) entry which is preliminary data.</text>
</comment>
<dbReference type="GO" id="GO:0003677">
    <property type="term" value="F:DNA binding"/>
    <property type="evidence" value="ECO:0007669"/>
    <property type="project" value="UniProtKB-KW"/>
</dbReference>
<protein>
    <recommendedName>
        <fullName evidence="4">CCHC-type domain-containing protein</fullName>
    </recommendedName>
</protein>
<feature type="domain" description="CCHC-type" evidence="4">
    <location>
        <begin position="585"/>
        <end position="601"/>
    </location>
</feature>
<dbReference type="GO" id="GO:0006313">
    <property type="term" value="P:DNA transposition"/>
    <property type="evidence" value="ECO:0007669"/>
    <property type="project" value="InterPro"/>
</dbReference>
<dbReference type="Pfam" id="PF03732">
    <property type="entry name" value="Retrotrans_gag"/>
    <property type="match status" value="1"/>
</dbReference>
<dbReference type="Gene3D" id="4.10.60.10">
    <property type="entry name" value="Zinc finger, CCHC-type"/>
    <property type="match status" value="1"/>
</dbReference>
<dbReference type="InterPro" id="IPR005162">
    <property type="entry name" value="Retrotrans_gag_dom"/>
</dbReference>
<reference evidence="5" key="1">
    <citation type="submission" date="2020-01" db="EMBL/GenBank/DDBJ databases">
        <authorList>
            <person name="Mishra B."/>
        </authorList>
    </citation>
    <scope>NUCLEOTIDE SEQUENCE [LARGE SCALE GENOMIC DNA]</scope>
</reference>
<dbReference type="OrthoDB" id="1936908at2759"/>
<evidence type="ECO:0000313" key="6">
    <source>
        <dbReference type="Proteomes" id="UP000467841"/>
    </source>
</evidence>
<proteinExistence type="predicted"/>
<dbReference type="SMART" id="SM00343">
    <property type="entry name" value="ZnF_C2HC"/>
    <property type="match status" value="2"/>
</dbReference>
<dbReference type="Proteomes" id="UP000467841">
    <property type="component" value="Unassembled WGS sequence"/>
</dbReference>
<evidence type="ECO:0000256" key="1">
    <source>
        <dbReference type="ARBA" id="ARBA00022578"/>
    </source>
</evidence>
<evidence type="ECO:0000256" key="3">
    <source>
        <dbReference type="ARBA" id="ARBA00023172"/>
    </source>
</evidence>
<dbReference type="InterPro" id="IPR036875">
    <property type="entry name" value="Znf_CCHC_sf"/>
</dbReference>
<dbReference type="EMBL" id="CACVBM020001335">
    <property type="protein sequence ID" value="CAA7045973.1"/>
    <property type="molecule type" value="Genomic_DNA"/>
</dbReference>
<dbReference type="InterPro" id="IPR001878">
    <property type="entry name" value="Znf_CCHC"/>
</dbReference>
<keyword evidence="2" id="KW-0238">DNA-binding</keyword>
<name>A0A6D2K8Y9_9BRAS</name>
<gene>
    <name evidence="5" type="ORF">MERR_LOCUS33208</name>
</gene>
<feature type="domain" description="CCHC-type" evidence="4">
    <location>
        <begin position="562"/>
        <end position="578"/>
    </location>
</feature>
<accession>A0A6D2K8Y9</accession>
<keyword evidence="1" id="KW-0815">Transposition</keyword>
<dbReference type="SUPFAM" id="SSF57756">
    <property type="entry name" value="Retrovirus zinc finger-like domains"/>
    <property type="match status" value="1"/>
</dbReference>
<evidence type="ECO:0000259" key="4">
    <source>
        <dbReference type="SMART" id="SM00343"/>
    </source>
</evidence>
<dbReference type="PANTHER" id="PTHR31973:SF187">
    <property type="entry name" value="MUTATOR TRANSPOSASE MUDRA PROTEIN"/>
    <property type="match status" value="1"/>
</dbReference>
<dbReference type="AlphaFoldDB" id="A0A6D2K8Y9"/>
<dbReference type="GO" id="GO:0008270">
    <property type="term" value="F:zinc ion binding"/>
    <property type="evidence" value="ECO:0007669"/>
    <property type="project" value="InterPro"/>
</dbReference>
<dbReference type="Pfam" id="PF00872">
    <property type="entry name" value="Transposase_mut"/>
    <property type="match status" value="1"/>
</dbReference>
<dbReference type="GO" id="GO:0004803">
    <property type="term" value="F:transposase activity"/>
    <property type="evidence" value="ECO:0007669"/>
    <property type="project" value="InterPro"/>
</dbReference>